<dbReference type="EMBL" id="JABVXQ010000003">
    <property type="protein sequence ID" value="KAF6119542.1"/>
    <property type="molecule type" value="Genomic_DNA"/>
</dbReference>
<sequence>MPPPAKTPTRRSASLVVPAASGSRGGSVWLCLKGQESCVLGRLAIIPEQSTCKRRALRGAETKRLPPRCRCLFSFREGDVGAETAVPRRQQVEGAARRAGLAARGPTASQGLTGRTEDPPCAGTGVTEWNTS</sequence>
<proteinExistence type="predicted"/>
<reference evidence="2 3" key="1">
    <citation type="journal article" date="2020" name="Nature">
        <title>Six reference-quality genomes reveal evolution of bat adaptations.</title>
        <authorList>
            <person name="Jebb D."/>
            <person name="Huang Z."/>
            <person name="Pippel M."/>
            <person name="Hughes G.M."/>
            <person name="Lavrichenko K."/>
            <person name="Devanna P."/>
            <person name="Winkler S."/>
            <person name="Jermiin L.S."/>
            <person name="Skirmuntt E.C."/>
            <person name="Katzourakis A."/>
            <person name="Burkitt-Gray L."/>
            <person name="Ray D.A."/>
            <person name="Sullivan K.A.M."/>
            <person name="Roscito J.G."/>
            <person name="Kirilenko B.M."/>
            <person name="Davalos L.M."/>
            <person name="Corthals A.P."/>
            <person name="Power M.L."/>
            <person name="Jones G."/>
            <person name="Ransome R.D."/>
            <person name="Dechmann D.K.N."/>
            <person name="Locatelli A.G."/>
            <person name="Puechmaille S.J."/>
            <person name="Fedrigo O."/>
            <person name="Jarvis E.D."/>
            <person name="Hiller M."/>
            <person name="Vernes S.C."/>
            <person name="Myers E.W."/>
            <person name="Teeling E.C."/>
        </authorList>
    </citation>
    <scope>NUCLEOTIDE SEQUENCE [LARGE SCALE GENOMIC DNA]</scope>
    <source>
        <strain evidence="2">Bat1K_MPI-CBG_1</strain>
    </source>
</reference>
<feature type="region of interest" description="Disordered" evidence="1">
    <location>
        <begin position="89"/>
        <end position="132"/>
    </location>
</feature>
<evidence type="ECO:0000256" key="1">
    <source>
        <dbReference type="SAM" id="MobiDB-lite"/>
    </source>
</evidence>
<evidence type="ECO:0000313" key="3">
    <source>
        <dbReference type="Proteomes" id="UP000664940"/>
    </source>
</evidence>
<dbReference type="Proteomes" id="UP000664940">
    <property type="component" value="Unassembled WGS sequence"/>
</dbReference>
<organism evidence="2 3">
    <name type="scientific">Phyllostomus discolor</name>
    <name type="common">pale spear-nosed bat</name>
    <dbReference type="NCBI Taxonomy" id="89673"/>
    <lineage>
        <taxon>Eukaryota</taxon>
        <taxon>Metazoa</taxon>
        <taxon>Chordata</taxon>
        <taxon>Craniata</taxon>
        <taxon>Vertebrata</taxon>
        <taxon>Euteleostomi</taxon>
        <taxon>Mammalia</taxon>
        <taxon>Eutheria</taxon>
        <taxon>Laurasiatheria</taxon>
        <taxon>Chiroptera</taxon>
        <taxon>Yangochiroptera</taxon>
        <taxon>Phyllostomidae</taxon>
        <taxon>Phyllostominae</taxon>
        <taxon>Phyllostomus</taxon>
    </lineage>
</organism>
<accession>A0A834EMF0</accession>
<comment type="caution">
    <text evidence="2">The sequence shown here is derived from an EMBL/GenBank/DDBJ whole genome shotgun (WGS) entry which is preliminary data.</text>
</comment>
<protein>
    <submittedName>
        <fullName evidence="2">Uncharacterized protein</fullName>
    </submittedName>
</protein>
<name>A0A834EMF0_9CHIR</name>
<dbReference type="AlphaFoldDB" id="A0A834EMF0"/>
<evidence type="ECO:0000313" key="2">
    <source>
        <dbReference type="EMBL" id="KAF6119542.1"/>
    </source>
</evidence>
<gene>
    <name evidence="2" type="ORF">HJG60_010028</name>
</gene>